<dbReference type="CDD" id="cd06170">
    <property type="entry name" value="LuxR_C_like"/>
    <property type="match status" value="1"/>
</dbReference>
<dbReference type="RefSeq" id="WP_379793863.1">
    <property type="nucleotide sequence ID" value="NZ_JBHLUD010000002.1"/>
</dbReference>
<keyword evidence="5" id="KW-1185">Reference proteome</keyword>
<accession>A0ABV6MNQ4</accession>
<dbReference type="InterPro" id="IPR000792">
    <property type="entry name" value="Tscrpt_reg_LuxR_C"/>
</dbReference>
<comment type="caution">
    <text evidence="4">The sequence shown here is derived from an EMBL/GenBank/DDBJ whole genome shotgun (WGS) entry which is preliminary data.</text>
</comment>
<protein>
    <submittedName>
        <fullName evidence="4">AAA family ATPase</fullName>
    </submittedName>
</protein>
<dbReference type="SUPFAM" id="SSF52540">
    <property type="entry name" value="P-loop containing nucleoside triphosphate hydrolases"/>
    <property type="match status" value="1"/>
</dbReference>
<evidence type="ECO:0000313" key="4">
    <source>
        <dbReference type="EMBL" id="MFC0541560.1"/>
    </source>
</evidence>
<feature type="domain" description="HTH luxR-type" evidence="3">
    <location>
        <begin position="836"/>
        <end position="900"/>
    </location>
</feature>
<dbReference type="InterPro" id="IPR027417">
    <property type="entry name" value="P-loop_NTPase"/>
</dbReference>
<dbReference type="PRINTS" id="PR00038">
    <property type="entry name" value="HTHLUXR"/>
</dbReference>
<dbReference type="SMART" id="SM00421">
    <property type="entry name" value="HTH_LUXR"/>
    <property type="match status" value="1"/>
</dbReference>
<dbReference type="Gene3D" id="1.10.10.10">
    <property type="entry name" value="Winged helix-like DNA-binding domain superfamily/Winged helix DNA-binding domain"/>
    <property type="match status" value="1"/>
</dbReference>
<keyword evidence="2" id="KW-0067">ATP-binding</keyword>
<dbReference type="PANTHER" id="PTHR16305:SF35">
    <property type="entry name" value="TRANSCRIPTIONAL ACTIVATOR DOMAIN"/>
    <property type="match status" value="1"/>
</dbReference>
<proteinExistence type="predicted"/>
<sequence>MTSADSLIGRRAELGLLRRRLADARAGAGHLVLVTGPAGIGKTRLVEELVADGTPVGWGAAVTDVGMPALWPWVRAVRDLPGPRDAVNALVAGTAQREHSSAEESAAAIFAADTAVLDALASASGSVLVLDDLQWADEATLRLLDRVAAEIRRLPLLVVGVHRDGPDLRAHRAAEVVSLGPLSQSESACLLSTAVDGADAAAVRRAVEQSGGSPLYLRTLAKAAADTLRGNAADTAGSAPAFRHLVTAAMRAAGPEAAAAVEALSVLGPEPHVLAQLLDADPVETLERFLPAVPAGLVEIGPAGVRFAHVLVRDAAYAALSPSRRAALHRAAAELLEPLAIGRDDRAAAVARHWQQAGEPGNAGPWAIRAAEAARMAGAYEESASYVGMALDAGGSDQAELLLDLARVQYLAGHISQSAETCERAADEGERTGRPDVIGRAAIIVQGVGHPEANSRLEDLCRRAIRQLGESALCARVEAQLACVLVEFSRNDEADAHSHRAIELATDPHSELDAIRARAGVAWAPQLNDEMVALARRAIELAEPAGRPLDRLWAHISLSDAAVHRADMATAMREIAAMQALADRTGLPLVRWHLLRRQATLAALTGDFAANRRLRAQAAEIAANWHDSSVTFSEVAQSIGLAMLRGDPSDLMPEWEGQLPAIRGYPPVAQAGLAIALLLAGRRDDAAAVALPIIRSVADLRRGLALATLSYLPDLVIELGDRADRLAVRTVLNERFDESLATGAGTVSYEGSIARTLGELDLACDEPAAAVAHFEQGLRIDSLLGARPYVAKGRLGLARALALTGDHRRATQLAQSAADDARRLDMPGLSRAVDTFLAAEDPLTPREHEIVDLVAQALSNRAIADRLVLSERTVESHVRRILAKTGLTTRTELARWFLQR</sequence>
<name>A0ABV6MNQ4_9PSEU</name>
<dbReference type="InterPro" id="IPR036388">
    <property type="entry name" value="WH-like_DNA-bd_sf"/>
</dbReference>
<dbReference type="Gene3D" id="3.40.50.300">
    <property type="entry name" value="P-loop containing nucleotide triphosphate hydrolases"/>
    <property type="match status" value="1"/>
</dbReference>
<dbReference type="PROSITE" id="PS50043">
    <property type="entry name" value="HTH_LUXR_2"/>
    <property type="match status" value="1"/>
</dbReference>
<dbReference type="Pfam" id="PF13191">
    <property type="entry name" value="AAA_16"/>
    <property type="match status" value="1"/>
</dbReference>
<organism evidence="4 5">
    <name type="scientific">Kutzneria chonburiensis</name>
    <dbReference type="NCBI Taxonomy" id="1483604"/>
    <lineage>
        <taxon>Bacteria</taxon>
        <taxon>Bacillati</taxon>
        <taxon>Actinomycetota</taxon>
        <taxon>Actinomycetes</taxon>
        <taxon>Pseudonocardiales</taxon>
        <taxon>Pseudonocardiaceae</taxon>
        <taxon>Kutzneria</taxon>
    </lineage>
</organism>
<dbReference type="SUPFAM" id="SSF46894">
    <property type="entry name" value="C-terminal effector domain of the bipartite response regulators"/>
    <property type="match status" value="1"/>
</dbReference>
<dbReference type="InterPro" id="IPR041664">
    <property type="entry name" value="AAA_16"/>
</dbReference>
<keyword evidence="1" id="KW-0547">Nucleotide-binding</keyword>
<dbReference type="InterPro" id="IPR016032">
    <property type="entry name" value="Sig_transdc_resp-reg_C-effctor"/>
</dbReference>
<evidence type="ECO:0000256" key="1">
    <source>
        <dbReference type="ARBA" id="ARBA00022741"/>
    </source>
</evidence>
<gene>
    <name evidence="4" type="ORF">ACFFH7_08715</name>
</gene>
<dbReference type="EMBL" id="JBHLUD010000002">
    <property type="protein sequence ID" value="MFC0541560.1"/>
    <property type="molecule type" value="Genomic_DNA"/>
</dbReference>
<dbReference type="SUPFAM" id="SSF48452">
    <property type="entry name" value="TPR-like"/>
    <property type="match status" value="1"/>
</dbReference>
<evidence type="ECO:0000256" key="2">
    <source>
        <dbReference type="ARBA" id="ARBA00022840"/>
    </source>
</evidence>
<dbReference type="PANTHER" id="PTHR16305">
    <property type="entry name" value="TESTICULAR SOLUBLE ADENYLYL CYCLASE"/>
    <property type="match status" value="1"/>
</dbReference>
<dbReference type="InterPro" id="IPR011990">
    <property type="entry name" value="TPR-like_helical_dom_sf"/>
</dbReference>
<dbReference type="Proteomes" id="UP001589810">
    <property type="component" value="Unassembled WGS sequence"/>
</dbReference>
<evidence type="ECO:0000259" key="3">
    <source>
        <dbReference type="PROSITE" id="PS50043"/>
    </source>
</evidence>
<dbReference type="Pfam" id="PF00196">
    <property type="entry name" value="GerE"/>
    <property type="match status" value="1"/>
</dbReference>
<evidence type="ECO:0000313" key="5">
    <source>
        <dbReference type="Proteomes" id="UP001589810"/>
    </source>
</evidence>
<reference evidence="4 5" key="1">
    <citation type="submission" date="2024-09" db="EMBL/GenBank/DDBJ databases">
        <authorList>
            <person name="Sun Q."/>
            <person name="Mori K."/>
        </authorList>
    </citation>
    <scope>NUCLEOTIDE SEQUENCE [LARGE SCALE GENOMIC DNA]</scope>
    <source>
        <strain evidence="4 5">TBRC 1432</strain>
    </source>
</reference>